<feature type="domain" description="Bacterial repeat" evidence="4">
    <location>
        <begin position="698"/>
        <end position="768"/>
    </location>
</feature>
<protein>
    <recommendedName>
        <fullName evidence="7">Fibronectin type-III domain-containing protein</fullName>
    </recommendedName>
</protein>
<dbReference type="EMBL" id="PNCJ01000010">
    <property type="protein sequence ID" value="TMP38254.1"/>
    <property type="molecule type" value="Genomic_DNA"/>
</dbReference>
<evidence type="ECO:0000259" key="4">
    <source>
        <dbReference type="Pfam" id="PF18998"/>
    </source>
</evidence>
<gene>
    <name evidence="5" type="ORF">CWB98_07150</name>
</gene>
<feature type="domain" description="Bacterial repeat" evidence="4">
    <location>
        <begin position="1276"/>
        <end position="1347"/>
    </location>
</feature>
<reference evidence="5 6" key="1">
    <citation type="submission" date="2018-01" db="EMBL/GenBank/DDBJ databases">
        <authorList>
            <person name="Paulsen S."/>
            <person name="Gram L.K."/>
        </authorList>
    </citation>
    <scope>NUCLEOTIDE SEQUENCE [LARGE SCALE GENOMIC DNA]</scope>
    <source>
        <strain evidence="5 6">S2599</strain>
    </source>
</reference>
<proteinExistence type="predicted"/>
<dbReference type="RefSeq" id="WP_138544217.1">
    <property type="nucleotide sequence ID" value="NZ_PNCJ01000010.1"/>
</dbReference>
<dbReference type="InterPro" id="IPR053784">
    <property type="entry name" value="Choice_anch_U_dom"/>
</dbReference>
<evidence type="ECO:0000256" key="1">
    <source>
        <dbReference type="SAM" id="MobiDB-lite"/>
    </source>
</evidence>
<accession>A0A5S3X3P6</accession>
<name>A0A5S3X3P6_9GAMM</name>
<dbReference type="InterPro" id="IPR013783">
    <property type="entry name" value="Ig-like_fold"/>
</dbReference>
<dbReference type="InterPro" id="IPR011460">
    <property type="entry name" value="Lcl_C"/>
</dbReference>
<feature type="domain" description="Bacterial repeat" evidence="4">
    <location>
        <begin position="554"/>
        <end position="624"/>
    </location>
</feature>
<dbReference type="Gene3D" id="2.60.40.10">
    <property type="entry name" value="Immunoglobulins"/>
    <property type="match status" value="1"/>
</dbReference>
<evidence type="ECO:0008006" key="7">
    <source>
        <dbReference type="Google" id="ProtNLM"/>
    </source>
</evidence>
<feature type="domain" description="Bacterial repeat" evidence="4">
    <location>
        <begin position="1786"/>
        <end position="1853"/>
    </location>
</feature>
<feature type="domain" description="Bacterial repeat" evidence="4">
    <location>
        <begin position="412"/>
        <end position="479"/>
    </location>
</feature>
<feature type="domain" description="Lcl C-terminal" evidence="3">
    <location>
        <begin position="2104"/>
        <end position="2264"/>
    </location>
</feature>
<dbReference type="Pfam" id="PF18998">
    <property type="entry name" value="Flg_new_2"/>
    <property type="match status" value="17"/>
</dbReference>
<evidence type="ECO:0000313" key="5">
    <source>
        <dbReference type="EMBL" id="TMP38254.1"/>
    </source>
</evidence>
<feature type="domain" description="Bacterial repeat" evidence="4">
    <location>
        <begin position="626"/>
        <end position="696"/>
    </location>
</feature>
<evidence type="ECO:0000259" key="3">
    <source>
        <dbReference type="Pfam" id="PF07603"/>
    </source>
</evidence>
<feature type="domain" description="Bacterial repeat" evidence="4">
    <location>
        <begin position="986"/>
        <end position="1056"/>
    </location>
</feature>
<feature type="domain" description="Bacterial repeat" evidence="4">
    <location>
        <begin position="484"/>
        <end position="551"/>
    </location>
</feature>
<feature type="domain" description="Bacterial repeat" evidence="4">
    <location>
        <begin position="1496"/>
        <end position="1565"/>
    </location>
</feature>
<feature type="signal peptide" evidence="2">
    <location>
        <begin position="1"/>
        <end position="25"/>
    </location>
</feature>
<feature type="domain" description="Bacterial repeat" evidence="4">
    <location>
        <begin position="1569"/>
        <end position="1638"/>
    </location>
</feature>
<feature type="domain" description="Bacterial repeat" evidence="4">
    <location>
        <begin position="1712"/>
        <end position="1782"/>
    </location>
</feature>
<feature type="region of interest" description="Disordered" evidence="1">
    <location>
        <begin position="32"/>
        <end position="51"/>
    </location>
</feature>
<evidence type="ECO:0000256" key="2">
    <source>
        <dbReference type="SAM" id="SignalP"/>
    </source>
</evidence>
<feature type="domain" description="Bacterial repeat" evidence="4">
    <location>
        <begin position="915"/>
        <end position="982"/>
    </location>
</feature>
<feature type="chain" id="PRO_5024436643" description="Fibronectin type-III domain-containing protein" evidence="2">
    <location>
        <begin position="26"/>
        <end position="2267"/>
    </location>
</feature>
<reference evidence="6" key="2">
    <citation type="submission" date="2019-06" db="EMBL/GenBank/DDBJ databases">
        <title>Co-occurence of chitin degradation, pigmentation and bioactivity in marine Pseudoalteromonas.</title>
        <authorList>
            <person name="Sonnenschein E.C."/>
            <person name="Bech P.K."/>
        </authorList>
    </citation>
    <scope>NUCLEOTIDE SEQUENCE [LARGE SCALE GENOMIC DNA]</scope>
    <source>
        <strain evidence="6">S2599</strain>
    </source>
</reference>
<dbReference type="InterPro" id="IPR044060">
    <property type="entry name" value="Bacterial_rp_domain"/>
</dbReference>
<sequence length="2267" mass="235192">MLNKKCSASVLLLPAVLSSALLLSACGGGGGEGGSSGGTSPTTSGGKTTQTNVSLSVSVTGSGQVTPMSKSLASGNSTTFTVKAGEGHLIESMTGCGGTLQNNTYTTDKISQDCQIETVFALKSFQITTSQSGEGNIYPESPVLDWGTEQTLTLSAATGYKVGKAYGCGGTLSGDKYSIPAVTAECEIQVEFHPLSLALKNDKLDQQVELNVKGNAGISPTSKGIIQPGEEGAPPVPTDIDLPFLVNDIDLTTELGATVELDIVYEKPLPEGIKYYKFGPAQPGAEDTWYALPQELYQISEDRKVVTLTLTDGQLGDADWENNGFIQDPGGPAMPRQHTVTVNASEGGTSSVTSSQVNNGDVAAIVLTPNTGYHIQSAVGCGGTLTGNTYNTGIITADCQVDVQFALNQYLMTSGSGEGGSITPAEQTVYHGESAQFMVQVQNGYTLENISGCDGTLQGQIFTTASATANCEVAASFSQQYFSVSTQVTGGGSITPDTVKVAYDGTTTLTVTPQTGHYLANIEGCGGQLSGDQYTTGPVTANCTVNAHFAQREYTVNATAGAGGQIDPDTQQVVHGNVASFNLLPQVGYLVDNVTGCSGTLSGNTYTTGAVTAACEVEASFKAAQYRVTASATSGGSISPNEQAAVHGQQVSFSVTANEGFTLESVSGCGGVLTESGFITAEITQSCHVSASFVAKQYEISATASEGGSISPAQQQVVHGKAVSFQVSTDTGYSLVEVTGCNGVLSGDVYTVGNVTGACNVHASFSLNHYEVTAVSSVGGALSPASQRIAHGQQATFSVAVEPGYNTVDIQGCGGQLIDGQFVTAPITQSCQISANFDQNSYAVTTKVSGNGSVSPASQFVLHGESASLTLTPDAGQKIASVSGCEGVLDGNVYTTAPVMANCEVAVAFSAQQFMVEAQASEGGQISPAQQMVSYADSMTFTVTPDEGFSIDAVEGCEGSLTGNLYTTKPIMAACLVSAKFVRTVYPVTALASEGGVVTPAQQNVEHGQSATFELQPEAGHSIVSVTGCEGSQVGTTYVTGPITAACEVVANFDANKYSVTTQATEGGSLTPASQLLSYGAVASVEVSVEAGFLIESVTGCGGALSGSTYTTAPIVDNCQISASFVKEQFEVSVADFSNGQVSPRSQQVTYAERASFVITPDVGFEIVSVTGCGGLFAKHSDVYTTGPITQSCQIDVETKRQSFHVATNSAGGGTISPQAVEVDYDNHAQFTITPDEGFVIDKVSGCGGTLTGQTYTTGAVYMNCEVVASFIKIKYVATAQASSGGTITPPRQEVESGLTATFSVTPDAGFWTQEVTGCNGTLIGNEYTTGPMHSDCSVKAKFEPNQYVVDVSVVGSNMGSVFPMSQQVLHGERASVTVSPNSNVSFWPQGCGATATGNVVTTAAVTQNCTIKVNFNPISMEHSVTTSSNSGGVIFPTHRVVLDGERAEFDVTPSGPNFQVASVTGCGGALNGHTYTTAPIFASCNVHATFEQATYRVSATSGTGGAITPASSDVSAGGTVTLTVTPDAGYQIDAVTGCAGRLTGNTYTTGAVTANCTVSASFSLKTLVVSASAGSGGRVTPATQTVKYGEGARVWVYPDEGHKVTSVTGCGGSYTNNLYTIDRVTASCNVVASFATNKLIVTGVSNEGGSLSPASQEVNKFDKAQLTVSIDDGYFLKSITGCYGSLSGSTYTTGALLSNCTVTAEFGKYSYTVNATATDGGSISPAQQNVEHGNTASFTLTPVEGYSITGVNGCGGKLTGNTYTTAQITASCNVSASFSKDTFLVTATAESGGAISPASFTAAYGDTVTLQVTPNEGYEIESVLGCNGQLNGQTYTTGTITSSCQVTAKFNGIKFEVTASATTGGSVTPTSLSVDYNARATFQLTPEQGYIIKNVSGCTGTLTGNVFTTEPLKRACSLSVEFMLNLESPSIAVDTSDSTARITWQPVAGADSYTLFYAKQPGLTPQNYDTLRAGTRVANVSSGVEVAISNYVDYYVMVTANHLGNENAMSNEVTARSIARKGKLNDTGQQYCSTTFADQTRTKYKCGVYSGYELEGQDGFFGRDAKDLASELPKVGFGMAGFDLTKIDSEGNPLPNSAEHYACLRDNYTGLMWEVKQSDKESLHYYGHRYSWYNPDYNTNGGYPGVQNGGTCAGSACDYPSFVEAVNTAGLCGAKDWRMPSNKELLNIFQISVESGRNQTGLAHLLSQEPDHQLWMNIWTELTSAKDPQQAWRSSGSSYTFSSTPVQMLTVSKTHNALVLLVRDAE</sequence>
<dbReference type="OrthoDB" id="9815730at2"/>
<dbReference type="PROSITE" id="PS51257">
    <property type="entry name" value="PROKAR_LIPOPROTEIN"/>
    <property type="match status" value="1"/>
</dbReference>
<feature type="domain" description="Bacterial repeat" evidence="4">
    <location>
        <begin position="1351"/>
        <end position="1419"/>
    </location>
</feature>
<feature type="domain" description="Bacterial repeat" evidence="4">
    <location>
        <begin position="1857"/>
        <end position="1904"/>
    </location>
</feature>
<feature type="domain" description="Bacterial repeat" evidence="4">
    <location>
        <begin position="338"/>
        <end position="408"/>
    </location>
</feature>
<dbReference type="NCBIfam" id="NF041766">
    <property type="entry name" value="choice_anch_U"/>
    <property type="match status" value="1"/>
</dbReference>
<feature type="domain" description="Bacterial repeat" evidence="4">
    <location>
        <begin position="842"/>
        <end position="911"/>
    </location>
</feature>
<dbReference type="Proteomes" id="UP000306719">
    <property type="component" value="Unassembled WGS sequence"/>
</dbReference>
<evidence type="ECO:0000313" key="6">
    <source>
        <dbReference type="Proteomes" id="UP000306719"/>
    </source>
</evidence>
<comment type="caution">
    <text evidence="5">The sequence shown here is derived from an EMBL/GenBank/DDBJ whole genome shotgun (WGS) entry which is preliminary data.</text>
</comment>
<organism evidence="5 6">
    <name type="scientific">Pseudoalteromonas rubra</name>
    <dbReference type="NCBI Taxonomy" id="43658"/>
    <lineage>
        <taxon>Bacteria</taxon>
        <taxon>Pseudomonadati</taxon>
        <taxon>Pseudomonadota</taxon>
        <taxon>Gammaproteobacteria</taxon>
        <taxon>Alteromonadales</taxon>
        <taxon>Pseudoalteromonadaceae</taxon>
        <taxon>Pseudoalteromonas</taxon>
    </lineage>
</organism>
<dbReference type="Pfam" id="PF07603">
    <property type="entry name" value="Lcl_C"/>
    <property type="match status" value="1"/>
</dbReference>
<feature type="domain" description="Bacterial repeat" evidence="4">
    <location>
        <begin position="1206"/>
        <end position="1273"/>
    </location>
</feature>
<keyword evidence="2" id="KW-0732">Signal</keyword>